<proteinExistence type="predicted"/>
<evidence type="ECO:0000313" key="1">
    <source>
        <dbReference type="EMBL" id="GEL92977.1"/>
    </source>
</evidence>
<gene>
    <name evidence="1" type="ORF">EVI01_23140</name>
</gene>
<dbReference type="EMBL" id="BJWF01000041">
    <property type="protein sequence ID" value="GEL92977.1"/>
    <property type="molecule type" value="Genomic_DNA"/>
</dbReference>
<accession>A0A511J4P6</accession>
<sequence>MVRLDGKGELPNRVIQKIVVGYRLLYYDKRFNMNEHKNYMIVKLNNSIFE</sequence>
<evidence type="ECO:0000313" key="2">
    <source>
        <dbReference type="Proteomes" id="UP000321830"/>
    </source>
</evidence>
<protein>
    <submittedName>
        <fullName evidence="1">Uncharacterized protein</fullName>
    </submittedName>
</protein>
<name>A0A511J4P6_9ENTE</name>
<dbReference type="Proteomes" id="UP000321830">
    <property type="component" value="Unassembled WGS sequence"/>
</dbReference>
<dbReference type="AlphaFoldDB" id="A0A511J4P6"/>
<reference evidence="1 2" key="1">
    <citation type="submission" date="2019-07" db="EMBL/GenBank/DDBJ databases">
        <title>Whole genome shotgun sequence of Enterococcus villorum NBRC 100699.</title>
        <authorList>
            <person name="Hosoyama A."/>
            <person name="Uohara A."/>
            <person name="Ohji S."/>
            <person name="Ichikawa N."/>
        </authorList>
    </citation>
    <scope>NUCLEOTIDE SEQUENCE [LARGE SCALE GENOMIC DNA]</scope>
    <source>
        <strain evidence="1 2">NBRC 100699</strain>
    </source>
</reference>
<organism evidence="1 2">
    <name type="scientific">Enterococcus villorum</name>
    <dbReference type="NCBI Taxonomy" id="112904"/>
    <lineage>
        <taxon>Bacteria</taxon>
        <taxon>Bacillati</taxon>
        <taxon>Bacillota</taxon>
        <taxon>Bacilli</taxon>
        <taxon>Lactobacillales</taxon>
        <taxon>Enterococcaceae</taxon>
        <taxon>Enterococcus</taxon>
    </lineage>
</organism>
<comment type="caution">
    <text evidence="1">The sequence shown here is derived from an EMBL/GenBank/DDBJ whole genome shotgun (WGS) entry which is preliminary data.</text>
</comment>